<dbReference type="Proteomes" id="UP001529510">
    <property type="component" value="Unassembled WGS sequence"/>
</dbReference>
<feature type="compositionally biased region" description="Polar residues" evidence="1">
    <location>
        <begin position="145"/>
        <end position="155"/>
    </location>
</feature>
<feature type="non-terminal residue" evidence="2">
    <location>
        <position position="1"/>
    </location>
</feature>
<feature type="non-terminal residue" evidence="2">
    <location>
        <position position="155"/>
    </location>
</feature>
<sequence length="155" mass="16374">RFPCVIVSLVADRTVCTLVVVLLPAYRPSAWIIVYVFGLSICSRSLVVTLACPTTLLIKWFAHGSHASDSINGFVTENFAKLGSSDHSHACRVVIGASHGTSDHYGAIRPGLDALCTPTTAGSAHRPHGTAGKSVTRSPIDDATRFSSRSSPAAR</sequence>
<dbReference type="AlphaFoldDB" id="A0ABD0N6P2"/>
<evidence type="ECO:0008006" key="4">
    <source>
        <dbReference type="Google" id="ProtNLM"/>
    </source>
</evidence>
<dbReference type="EMBL" id="JAMKFB020000024">
    <property type="protein sequence ID" value="KAL0156945.1"/>
    <property type="molecule type" value="Genomic_DNA"/>
</dbReference>
<reference evidence="2 3" key="1">
    <citation type="submission" date="2024-05" db="EMBL/GenBank/DDBJ databases">
        <title>Genome sequencing and assembly of Indian major carp, Cirrhinus mrigala (Hamilton, 1822).</title>
        <authorList>
            <person name="Mohindra V."/>
            <person name="Chowdhury L.M."/>
            <person name="Lal K."/>
            <person name="Jena J.K."/>
        </authorList>
    </citation>
    <scope>NUCLEOTIDE SEQUENCE [LARGE SCALE GENOMIC DNA]</scope>
    <source>
        <strain evidence="2">CM1030</strain>
        <tissue evidence="2">Blood</tissue>
    </source>
</reference>
<evidence type="ECO:0000313" key="3">
    <source>
        <dbReference type="Proteomes" id="UP001529510"/>
    </source>
</evidence>
<gene>
    <name evidence="2" type="ORF">M9458_048191</name>
</gene>
<evidence type="ECO:0000256" key="1">
    <source>
        <dbReference type="SAM" id="MobiDB-lite"/>
    </source>
</evidence>
<feature type="region of interest" description="Disordered" evidence="1">
    <location>
        <begin position="119"/>
        <end position="155"/>
    </location>
</feature>
<organism evidence="2 3">
    <name type="scientific">Cirrhinus mrigala</name>
    <name type="common">Mrigala</name>
    <dbReference type="NCBI Taxonomy" id="683832"/>
    <lineage>
        <taxon>Eukaryota</taxon>
        <taxon>Metazoa</taxon>
        <taxon>Chordata</taxon>
        <taxon>Craniata</taxon>
        <taxon>Vertebrata</taxon>
        <taxon>Euteleostomi</taxon>
        <taxon>Actinopterygii</taxon>
        <taxon>Neopterygii</taxon>
        <taxon>Teleostei</taxon>
        <taxon>Ostariophysi</taxon>
        <taxon>Cypriniformes</taxon>
        <taxon>Cyprinidae</taxon>
        <taxon>Labeoninae</taxon>
        <taxon>Labeonini</taxon>
        <taxon>Cirrhinus</taxon>
    </lineage>
</organism>
<name>A0ABD0N6P2_CIRMR</name>
<protein>
    <recommendedName>
        <fullName evidence="4">Secreted protein</fullName>
    </recommendedName>
</protein>
<comment type="caution">
    <text evidence="2">The sequence shown here is derived from an EMBL/GenBank/DDBJ whole genome shotgun (WGS) entry which is preliminary data.</text>
</comment>
<accession>A0ABD0N6P2</accession>
<evidence type="ECO:0000313" key="2">
    <source>
        <dbReference type="EMBL" id="KAL0156945.1"/>
    </source>
</evidence>
<keyword evidence="3" id="KW-1185">Reference proteome</keyword>
<proteinExistence type="predicted"/>